<dbReference type="SUPFAM" id="SSF50729">
    <property type="entry name" value="PH domain-like"/>
    <property type="match status" value="1"/>
</dbReference>
<dbReference type="PROSITE" id="PS50003">
    <property type="entry name" value="PH_DOMAIN"/>
    <property type="match status" value="1"/>
</dbReference>
<dbReference type="Pfam" id="PF00169">
    <property type="entry name" value="PH"/>
    <property type="match status" value="1"/>
</dbReference>
<evidence type="ECO:0000256" key="4">
    <source>
        <dbReference type="ARBA" id="ARBA00071355"/>
    </source>
</evidence>
<feature type="domain" description="PH" evidence="6">
    <location>
        <begin position="862"/>
        <end position="986"/>
    </location>
</feature>
<dbReference type="InterPro" id="IPR011993">
    <property type="entry name" value="PH-like_dom_sf"/>
</dbReference>
<feature type="compositionally biased region" description="Basic and acidic residues" evidence="5">
    <location>
        <begin position="417"/>
        <end position="446"/>
    </location>
</feature>
<evidence type="ECO:0000256" key="2">
    <source>
        <dbReference type="ARBA" id="ARBA00043945"/>
    </source>
</evidence>
<dbReference type="GO" id="GO:0032059">
    <property type="term" value="C:bleb"/>
    <property type="evidence" value="ECO:0007669"/>
    <property type="project" value="UniProtKB-SubCell"/>
</dbReference>
<feature type="region of interest" description="Disordered" evidence="5">
    <location>
        <begin position="558"/>
        <end position="579"/>
    </location>
</feature>
<dbReference type="FunFam" id="2.30.29.30:FF:000111">
    <property type="entry name" value="anillin isoform X1"/>
    <property type="match status" value="1"/>
</dbReference>
<dbReference type="PANTHER" id="PTHR21538">
    <property type="entry name" value="ANILLIN/RHOTEKIN RTKN"/>
    <property type="match status" value="1"/>
</dbReference>
<feature type="region of interest" description="Disordered" evidence="5">
    <location>
        <begin position="368"/>
        <end position="398"/>
    </location>
</feature>
<protein>
    <recommendedName>
        <fullName evidence="4">Anillin</fullName>
    </recommendedName>
</protein>
<feature type="compositionally biased region" description="Basic and acidic residues" evidence="5">
    <location>
        <begin position="564"/>
        <end position="577"/>
    </location>
</feature>
<feature type="compositionally biased region" description="Polar residues" evidence="5">
    <location>
        <begin position="34"/>
        <end position="47"/>
    </location>
</feature>
<dbReference type="SMART" id="SM00233">
    <property type="entry name" value="PH"/>
    <property type="match status" value="1"/>
</dbReference>
<dbReference type="CDD" id="cd01263">
    <property type="entry name" value="PH_anillin"/>
    <property type="match status" value="1"/>
</dbReference>
<reference evidence="7 8" key="1">
    <citation type="journal article" date="2018" name="Nat. Ecol. Evol.">
        <title>Shark genomes provide insights into elasmobranch evolution and the origin of vertebrates.</title>
        <authorList>
            <person name="Hara Y"/>
            <person name="Yamaguchi K"/>
            <person name="Onimaru K"/>
            <person name="Kadota M"/>
            <person name="Koyanagi M"/>
            <person name="Keeley SD"/>
            <person name="Tatsumi K"/>
            <person name="Tanaka K"/>
            <person name="Motone F"/>
            <person name="Kageyama Y"/>
            <person name="Nozu R"/>
            <person name="Adachi N"/>
            <person name="Nishimura O"/>
            <person name="Nakagawa R"/>
            <person name="Tanegashima C"/>
            <person name="Kiyatake I"/>
            <person name="Matsumoto R"/>
            <person name="Murakumo K"/>
            <person name="Nishida K"/>
            <person name="Terakita A"/>
            <person name="Kuratani S"/>
            <person name="Sato K"/>
            <person name="Hyodo S Kuraku.S."/>
        </authorList>
    </citation>
    <scope>NUCLEOTIDE SEQUENCE [LARGE SCALE GENOMIC DNA]</scope>
</reference>
<feature type="compositionally biased region" description="Low complexity" evidence="5">
    <location>
        <begin position="386"/>
        <end position="398"/>
    </location>
</feature>
<dbReference type="GO" id="GO:0000915">
    <property type="term" value="P:actomyosin contractile ring assembly"/>
    <property type="evidence" value="ECO:0007669"/>
    <property type="project" value="TreeGrafter"/>
</dbReference>
<feature type="compositionally biased region" description="Low complexity" evidence="5">
    <location>
        <begin position="780"/>
        <end position="790"/>
    </location>
</feature>
<dbReference type="Proteomes" id="UP000287033">
    <property type="component" value="Unassembled WGS sequence"/>
</dbReference>
<organism evidence="7 8">
    <name type="scientific">Chiloscyllium punctatum</name>
    <name type="common">Brownbanded bambooshark</name>
    <name type="synonym">Hemiscyllium punctatum</name>
    <dbReference type="NCBI Taxonomy" id="137246"/>
    <lineage>
        <taxon>Eukaryota</taxon>
        <taxon>Metazoa</taxon>
        <taxon>Chordata</taxon>
        <taxon>Craniata</taxon>
        <taxon>Vertebrata</taxon>
        <taxon>Chondrichthyes</taxon>
        <taxon>Elasmobranchii</taxon>
        <taxon>Galeomorphii</taxon>
        <taxon>Galeoidea</taxon>
        <taxon>Orectolobiformes</taxon>
        <taxon>Hemiscylliidae</taxon>
        <taxon>Chiloscyllium</taxon>
    </lineage>
</organism>
<gene>
    <name evidence="7" type="ORF">chiPu_0015485</name>
</gene>
<feature type="region of interest" description="Disordered" evidence="5">
    <location>
        <begin position="769"/>
        <end position="790"/>
    </location>
</feature>
<dbReference type="InterPro" id="IPR001849">
    <property type="entry name" value="PH_domain"/>
</dbReference>
<dbReference type="InterPro" id="IPR051364">
    <property type="entry name" value="Cytokinesis/Rho-signaling"/>
</dbReference>
<feature type="region of interest" description="Disordered" evidence="5">
    <location>
        <begin position="27"/>
        <end position="68"/>
    </location>
</feature>
<keyword evidence="8" id="KW-1185">Reference proteome</keyword>
<dbReference type="PANTHER" id="PTHR21538:SF26">
    <property type="entry name" value="ANILLIN ISOFORM X1"/>
    <property type="match status" value="1"/>
</dbReference>
<dbReference type="Pfam" id="PF08174">
    <property type="entry name" value="Anillin"/>
    <property type="match status" value="1"/>
</dbReference>
<dbReference type="OMA" id="FLLMIRY"/>
<keyword evidence="1" id="KW-0175">Coiled coil</keyword>
<dbReference type="AlphaFoldDB" id="A0A401T2V3"/>
<comment type="function">
    <text evidence="3">Required for cytokinesis. Essential for the structural integrity of the cleavage furrow and for completion of cleavage furrow ingression. Plays a role in bleb assembly during metaphase and anaphase of mitosis. May play a significant role in podocyte cell migration.</text>
</comment>
<feature type="region of interest" description="Disordered" evidence="5">
    <location>
        <begin position="417"/>
        <end position="476"/>
    </location>
</feature>
<evidence type="ECO:0000256" key="3">
    <source>
        <dbReference type="ARBA" id="ARBA00057106"/>
    </source>
</evidence>
<dbReference type="GO" id="GO:0031106">
    <property type="term" value="P:septin ring organization"/>
    <property type="evidence" value="ECO:0007669"/>
    <property type="project" value="TreeGrafter"/>
</dbReference>
<evidence type="ECO:0000256" key="1">
    <source>
        <dbReference type="ARBA" id="ARBA00023054"/>
    </source>
</evidence>
<comment type="subcellular location">
    <subcellularLocation>
        <location evidence="2">Cell projection</location>
        <location evidence="2">Bleb</location>
    </subcellularLocation>
</comment>
<dbReference type="GO" id="GO:0000281">
    <property type="term" value="P:mitotic cytokinesis"/>
    <property type="evidence" value="ECO:0007669"/>
    <property type="project" value="TreeGrafter"/>
</dbReference>
<evidence type="ECO:0000256" key="5">
    <source>
        <dbReference type="SAM" id="MobiDB-lite"/>
    </source>
</evidence>
<dbReference type="InterPro" id="IPR012966">
    <property type="entry name" value="AHD"/>
</dbReference>
<accession>A0A401T2V3</accession>
<comment type="caution">
    <text evidence="7">The sequence shown here is derived from an EMBL/GenBank/DDBJ whole genome shotgun (WGS) entry which is preliminary data.</text>
</comment>
<dbReference type="InterPro" id="IPR037840">
    <property type="entry name" value="PH_Anillin"/>
</dbReference>
<evidence type="ECO:0000313" key="7">
    <source>
        <dbReference type="EMBL" id="GCC36985.1"/>
    </source>
</evidence>
<dbReference type="STRING" id="137246.A0A401T2V3"/>
<dbReference type="EMBL" id="BEZZ01000922">
    <property type="protein sequence ID" value="GCC36985.1"/>
    <property type="molecule type" value="Genomic_DNA"/>
</dbReference>
<dbReference type="OrthoDB" id="5915976at2759"/>
<proteinExistence type="predicted"/>
<sequence>GYRQQIVQKRRLKEEMSLHSVEAMLRGPLKRLRQQPSDSNGSDNVLPQASLKRQKSSLDEERENINPMDSAFTSSKTFRALEQEIKPDTPVVPSVKSRLHRLAAERKAWDSDEFSSDMQVSLKNGLVRPEATGSWKDELARPAIKKARQETETRTNLSCTKEKTITISSVVVQSVREKFEELSHEKPNQEERGSCSKITETTQSTKAIQEMLLQKSTASASHVIWIKKERELELAMLRGKTEGNNPWVEKKAFKSSTGPEESTREASRKTCIGTKIRAGLGHVSMPVAEGNSEQLPDTNEIVPEQLTGSTKAQENAIGDKNTITYSEHNEMYEEVLHITEDDCKVEAPLDWSTPLRKVTFALEPQTIPSPEYVETESNENEKCISETESSSQEELNNSELIDKLFEDVLDADRMEEGIEPEAKEPAEAELKTSKAEDHNEEVKSEAEAELNNSKAVDQCDEIKSNPEAEDQKENDELTLPSISVLSPLAKSIKLDAASPLAAVVASLNNGLTESCCSLYSSLKLNTPGQDQDPAGSLLRAVENAPLYSIDLYRTQRRSARLQGKKNEGANKDDKQKSVEGSWLAAQQVTTKEKVKILNDEIIKLNSIMHQASQALNCCTDEEHGKGSREEAEAERHLLIASEKRTALLTELNTLKVEGNAGSPGRPTKSTQELEPCRGTISISELRLPLKAEFVCSALHNQGKPSHYFLLMIRYGPHNIVTTPLATAEDAQHGDTITFPTTITLRDIHYKFEIDVEVYSLAQTANVATSEKRRVSRSKKSSLQSPAASPAVSNSVRSSKFVLVGSHKITLASLGKDKFPLDKMKFDGKVRQLLGDEFQDKVPFLSPLEGAIYLKLQCHFHSSAQHSGFLTMFEDVSGFGAWHRRWFVLSGNILSYWTYPNEEKHKKPIGYIDLASCSKDKVEPASREFCSRPKTFELITIRPQKESDSDTLVVQCRNKMCFTKNWLSADTQEERNLWMEKLNQVLLNLRTWQLTAHSSTSKDGI</sequence>
<feature type="non-terminal residue" evidence="7">
    <location>
        <position position="1"/>
    </location>
</feature>
<evidence type="ECO:0000259" key="6">
    <source>
        <dbReference type="PROSITE" id="PS50003"/>
    </source>
</evidence>
<dbReference type="Gene3D" id="2.30.29.30">
    <property type="entry name" value="Pleckstrin-homology domain (PH domain)/Phosphotyrosine-binding domain (PTB)"/>
    <property type="match status" value="1"/>
</dbReference>
<evidence type="ECO:0000313" key="8">
    <source>
        <dbReference type="Proteomes" id="UP000287033"/>
    </source>
</evidence>
<dbReference type="GO" id="GO:0005826">
    <property type="term" value="C:actomyosin contractile ring"/>
    <property type="evidence" value="ECO:0007669"/>
    <property type="project" value="TreeGrafter"/>
</dbReference>
<name>A0A401T2V3_CHIPU</name>
<feature type="compositionally biased region" description="Basic and acidic residues" evidence="5">
    <location>
        <begin position="460"/>
        <end position="475"/>
    </location>
</feature>